<evidence type="ECO:0000313" key="8">
    <source>
        <dbReference type="EMBL" id="AFZ50538.1"/>
    </source>
</evidence>
<dbReference type="InterPro" id="IPR008278">
    <property type="entry name" value="4-PPantetheinyl_Trfase_dom"/>
</dbReference>
<evidence type="ECO:0000256" key="1">
    <source>
        <dbReference type="ARBA" id="ARBA00001946"/>
    </source>
</evidence>
<dbReference type="Pfam" id="PF01648">
    <property type="entry name" value="ACPS"/>
    <property type="match status" value="1"/>
</dbReference>
<protein>
    <submittedName>
        <fullName evidence="8">Phosphopantetheine--protein transferase</fullName>
    </submittedName>
</protein>
<dbReference type="PATRIC" id="fig|13035.3.peg.2144"/>
<evidence type="ECO:0000256" key="5">
    <source>
        <dbReference type="ARBA" id="ARBA00022842"/>
    </source>
</evidence>
<evidence type="ECO:0000256" key="2">
    <source>
        <dbReference type="ARBA" id="ARBA00010990"/>
    </source>
</evidence>
<dbReference type="InterPro" id="IPR055066">
    <property type="entry name" value="AASDHPPT_N"/>
</dbReference>
<gene>
    <name evidence="8" type="ORF">Dacsa_1884</name>
</gene>
<feature type="domain" description="4'-phosphopantetheinyl transferase N-terminal" evidence="7">
    <location>
        <begin position="36"/>
        <end position="117"/>
    </location>
</feature>
<evidence type="ECO:0000256" key="3">
    <source>
        <dbReference type="ARBA" id="ARBA00022679"/>
    </source>
</evidence>
<dbReference type="PANTHER" id="PTHR12215:SF10">
    <property type="entry name" value="L-AMINOADIPATE-SEMIALDEHYDE DEHYDROGENASE-PHOSPHOPANTETHEINYL TRANSFERASE"/>
    <property type="match status" value="1"/>
</dbReference>
<evidence type="ECO:0000259" key="6">
    <source>
        <dbReference type="Pfam" id="PF01648"/>
    </source>
</evidence>
<dbReference type="Pfam" id="PF22624">
    <property type="entry name" value="AASDHPPT_N"/>
    <property type="match status" value="1"/>
</dbReference>
<dbReference type="GO" id="GO:0019878">
    <property type="term" value="P:lysine biosynthetic process via aminoadipic acid"/>
    <property type="evidence" value="ECO:0007669"/>
    <property type="project" value="TreeGrafter"/>
</dbReference>
<organism evidence="8 9">
    <name type="scientific">Dactylococcopsis salina (strain PCC 8305)</name>
    <name type="common">Myxobactron salinum</name>
    <dbReference type="NCBI Taxonomy" id="13035"/>
    <lineage>
        <taxon>Bacteria</taxon>
        <taxon>Bacillati</taxon>
        <taxon>Cyanobacteriota</taxon>
        <taxon>Cyanophyceae</taxon>
        <taxon>Nodosilineales</taxon>
        <taxon>Cymatolegaceae</taxon>
        <taxon>Dactylococcopsis</taxon>
    </lineage>
</organism>
<dbReference type="KEGG" id="dsl:Dacsa_1884"/>
<dbReference type="NCBIfam" id="TIGR00556">
    <property type="entry name" value="pantethn_trn"/>
    <property type="match status" value="1"/>
</dbReference>
<keyword evidence="9" id="KW-1185">Reference proteome</keyword>
<dbReference type="SUPFAM" id="SSF56214">
    <property type="entry name" value="4'-phosphopantetheinyl transferase"/>
    <property type="match status" value="2"/>
</dbReference>
<dbReference type="HOGENOM" id="CLU_057011_4_4_3"/>
<dbReference type="eggNOG" id="COG2091">
    <property type="taxonomic scope" value="Bacteria"/>
</dbReference>
<dbReference type="EMBL" id="CP003944">
    <property type="protein sequence ID" value="AFZ50538.1"/>
    <property type="molecule type" value="Genomic_DNA"/>
</dbReference>
<dbReference type="Gene3D" id="3.90.470.20">
    <property type="entry name" value="4'-phosphopantetheinyl transferase domain"/>
    <property type="match status" value="2"/>
</dbReference>
<dbReference type="GO" id="GO:0008897">
    <property type="term" value="F:holo-[acyl-carrier-protein] synthase activity"/>
    <property type="evidence" value="ECO:0007669"/>
    <property type="project" value="InterPro"/>
</dbReference>
<evidence type="ECO:0000313" key="9">
    <source>
        <dbReference type="Proteomes" id="UP000010482"/>
    </source>
</evidence>
<dbReference type="AlphaFoldDB" id="K9YWP0"/>
<dbReference type="STRING" id="13035.Dacsa_1884"/>
<dbReference type="GO" id="GO:0006633">
    <property type="term" value="P:fatty acid biosynthetic process"/>
    <property type="evidence" value="ECO:0007669"/>
    <property type="project" value="InterPro"/>
</dbReference>
<evidence type="ECO:0000256" key="4">
    <source>
        <dbReference type="ARBA" id="ARBA00022723"/>
    </source>
</evidence>
<dbReference type="InterPro" id="IPR004568">
    <property type="entry name" value="Ppantetheine-prot_Trfase_dom"/>
</dbReference>
<dbReference type="GO" id="GO:0005829">
    <property type="term" value="C:cytosol"/>
    <property type="evidence" value="ECO:0007669"/>
    <property type="project" value="TreeGrafter"/>
</dbReference>
<dbReference type="InterPro" id="IPR037143">
    <property type="entry name" value="4-PPantetheinyl_Trfase_dom_sf"/>
</dbReference>
<keyword evidence="4" id="KW-0479">Metal-binding</keyword>
<name>K9YWP0_DACS8</name>
<dbReference type="GO" id="GO:0000287">
    <property type="term" value="F:magnesium ion binding"/>
    <property type="evidence" value="ECO:0007669"/>
    <property type="project" value="InterPro"/>
</dbReference>
<comment type="similarity">
    <text evidence="2">Belongs to the P-Pant transferase superfamily. Gsp/Sfp/HetI/AcpT family.</text>
</comment>
<evidence type="ECO:0000259" key="7">
    <source>
        <dbReference type="Pfam" id="PF22624"/>
    </source>
</evidence>
<sequence>MSEVDITELNHAIGGRKPIIDIWQTHLDIFPEEEKIYWAILSDEERERSNRLVKAEDQTRFLAGRGKLRSILAHYLNVAPQNIKFTYLPQGKPILASCHQTCLQFNVSHSHNLALYAISEQAVGIDLEIIRPLPSVLSLAQRFFTPKEVAHITALPPHRQTVTFLKFWTAKEAYLKATGEGLKGLQNIELTVSATDSNQFDIVSNQEKIKLYSFTPQPDYIATVASFGVTRPMINFISSSRLGKNKRNPTLEFPS</sequence>
<dbReference type="InterPro" id="IPR050559">
    <property type="entry name" value="P-Pant_transferase_sf"/>
</dbReference>
<dbReference type="PANTHER" id="PTHR12215">
    <property type="entry name" value="PHOSPHOPANTETHEINE TRANSFERASE"/>
    <property type="match status" value="1"/>
</dbReference>
<feature type="domain" description="4'-phosphopantetheinyl transferase" evidence="6">
    <location>
        <begin position="122"/>
        <end position="224"/>
    </location>
</feature>
<keyword evidence="5" id="KW-0460">Magnesium</keyword>
<dbReference type="Proteomes" id="UP000010482">
    <property type="component" value="Chromosome"/>
</dbReference>
<keyword evidence="3 8" id="KW-0808">Transferase</keyword>
<reference evidence="8" key="1">
    <citation type="submission" date="2012-04" db="EMBL/GenBank/DDBJ databases">
        <title>Finished genome of Dactylococcopsis salina PCC 8305.</title>
        <authorList>
            <consortium name="US DOE Joint Genome Institute"/>
            <person name="Gugger M."/>
            <person name="Coursin T."/>
            <person name="Rippka R."/>
            <person name="Tandeau De Marsac N."/>
            <person name="Huntemann M."/>
            <person name="Wei C.-L."/>
            <person name="Han J."/>
            <person name="Detter J.C."/>
            <person name="Han C."/>
            <person name="Tapia R."/>
            <person name="Daligault H."/>
            <person name="Chen A."/>
            <person name="Krypides N."/>
            <person name="Mavromatis K."/>
            <person name="Markowitz V."/>
            <person name="Szeto E."/>
            <person name="Ivanova N."/>
            <person name="Ovchinnikova G."/>
            <person name="Pagani I."/>
            <person name="Pati A."/>
            <person name="Goodwin L."/>
            <person name="Peters L."/>
            <person name="Pitluck S."/>
            <person name="Woyke T."/>
            <person name="Kerfeld C."/>
        </authorList>
    </citation>
    <scope>NUCLEOTIDE SEQUENCE [LARGE SCALE GENOMIC DNA]</scope>
    <source>
        <strain evidence="8">PCC 8305</strain>
    </source>
</reference>
<accession>K9YWP0</accession>
<dbReference type="RefSeq" id="WP_015229535.1">
    <property type="nucleotide sequence ID" value="NC_019780.1"/>
</dbReference>
<comment type="cofactor">
    <cofactor evidence="1">
        <name>Mg(2+)</name>
        <dbReference type="ChEBI" id="CHEBI:18420"/>
    </cofactor>
</comment>
<proteinExistence type="inferred from homology"/>